<sequence length="259" mass="28146">MTARERPAGDVDYERHGAGYAAVRRPDPRIAARVHAALGVSRTVLNVGAGAGSYEPDDRWVLAVEPSAAMRAQRPRGAAPALDATAEHLPFDDDTFDAAMATVTVHQWSDVDRGLRELRRVSRGPVVVLTFDAPVLRRLWLADYLPEAVAAEEERFPTIDRLTRVLAEGSTDVRVDVVPVPLDCVDGFGEAFYGRPEAFLRPEVRAATSALLLADPGAMRSGLDRLEADLASGAWDRAYGHLRTQPELHGALRLVTAHA</sequence>
<dbReference type="EMBL" id="JACHVX010000003">
    <property type="protein sequence ID" value="MBB2923255.1"/>
    <property type="molecule type" value="Genomic_DNA"/>
</dbReference>
<dbReference type="InterPro" id="IPR029063">
    <property type="entry name" value="SAM-dependent_MTases_sf"/>
</dbReference>
<comment type="caution">
    <text evidence="2">The sequence shown here is derived from an EMBL/GenBank/DDBJ whole genome shotgun (WGS) entry which is preliminary data.</text>
</comment>
<evidence type="ECO:0000259" key="1">
    <source>
        <dbReference type="Pfam" id="PF08241"/>
    </source>
</evidence>
<dbReference type="RefSeq" id="WP_183296123.1">
    <property type="nucleotide sequence ID" value="NZ_JACHVX010000003.1"/>
</dbReference>
<reference evidence="2 3" key="1">
    <citation type="submission" date="2020-08" db="EMBL/GenBank/DDBJ databases">
        <title>The Agave Microbiome: Exploring the role of microbial communities in plant adaptations to desert environments.</title>
        <authorList>
            <person name="Partida-Martinez L.P."/>
        </authorList>
    </citation>
    <scope>NUCLEOTIDE SEQUENCE [LARGE SCALE GENOMIC DNA]</scope>
    <source>
        <strain evidence="2 3">RAS26</strain>
    </source>
</reference>
<dbReference type="SUPFAM" id="SSF53335">
    <property type="entry name" value="S-adenosyl-L-methionine-dependent methyltransferases"/>
    <property type="match status" value="1"/>
</dbReference>
<gene>
    <name evidence="2" type="ORF">FHR80_002180</name>
</gene>
<dbReference type="Proteomes" id="UP000518206">
    <property type="component" value="Unassembled WGS sequence"/>
</dbReference>
<accession>A0A7W4UGK3</accession>
<protein>
    <submittedName>
        <fullName evidence="2">SAM-dependent methyltransferase</fullName>
    </submittedName>
</protein>
<keyword evidence="2" id="KW-0489">Methyltransferase</keyword>
<dbReference type="InterPro" id="IPR013216">
    <property type="entry name" value="Methyltransf_11"/>
</dbReference>
<dbReference type="GO" id="GO:0008757">
    <property type="term" value="F:S-adenosylmethionine-dependent methyltransferase activity"/>
    <property type="evidence" value="ECO:0007669"/>
    <property type="project" value="InterPro"/>
</dbReference>
<organism evidence="2 3">
    <name type="scientific">Cellulomonas cellasea</name>
    <dbReference type="NCBI Taxonomy" id="43670"/>
    <lineage>
        <taxon>Bacteria</taxon>
        <taxon>Bacillati</taxon>
        <taxon>Actinomycetota</taxon>
        <taxon>Actinomycetes</taxon>
        <taxon>Micrococcales</taxon>
        <taxon>Cellulomonadaceae</taxon>
        <taxon>Cellulomonas</taxon>
    </lineage>
</organism>
<dbReference type="Pfam" id="PF08241">
    <property type="entry name" value="Methyltransf_11"/>
    <property type="match status" value="1"/>
</dbReference>
<reference evidence="2 3" key="2">
    <citation type="submission" date="2020-08" db="EMBL/GenBank/DDBJ databases">
        <authorList>
            <person name="Partida-Martinez L."/>
            <person name="Huntemann M."/>
            <person name="Clum A."/>
            <person name="Wang J."/>
            <person name="Palaniappan K."/>
            <person name="Ritter S."/>
            <person name="Chen I.-M."/>
            <person name="Stamatis D."/>
            <person name="Reddy T."/>
            <person name="O'Malley R."/>
            <person name="Daum C."/>
            <person name="Shapiro N."/>
            <person name="Ivanova N."/>
            <person name="Kyrpides N."/>
            <person name="Woyke T."/>
        </authorList>
    </citation>
    <scope>NUCLEOTIDE SEQUENCE [LARGE SCALE GENOMIC DNA]</scope>
    <source>
        <strain evidence="2 3">RAS26</strain>
    </source>
</reference>
<keyword evidence="2" id="KW-0808">Transferase</keyword>
<dbReference type="GO" id="GO:0032259">
    <property type="term" value="P:methylation"/>
    <property type="evidence" value="ECO:0007669"/>
    <property type="project" value="UniProtKB-KW"/>
</dbReference>
<dbReference type="AlphaFoldDB" id="A0A7W4UGK3"/>
<evidence type="ECO:0000313" key="2">
    <source>
        <dbReference type="EMBL" id="MBB2923255.1"/>
    </source>
</evidence>
<evidence type="ECO:0000313" key="3">
    <source>
        <dbReference type="Proteomes" id="UP000518206"/>
    </source>
</evidence>
<name>A0A7W4UGK3_9CELL</name>
<proteinExistence type="predicted"/>
<dbReference type="Gene3D" id="3.40.50.150">
    <property type="entry name" value="Vaccinia Virus protein VP39"/>
    <property type="match status" value="1"/>
</dbReference>
<feature type="domain" description="Methyltransferase type 11" evidence="1">
    <location>
        <begin position="45"/>
        <end position="122"/>
    </location>
</feature>